<dbReference type="Proteomes" id="UP000244810">
    <property type="component" value="Unassembled WGS sequence"/>
</dbReference>
<accession>A0A2T7USP5</accession>
<gene>
    <name evidence="1" type="ORF">DDE23_09870</name>
</gene>
<evidence type="ECO:0000313" key="1">
    <source>
        <dbReference type="EMBL" id="PVE47737.1"/>
    </source>
</evidence>
<organism evidence="1 2">
    <name type="scientific">Pararhodobacter aggregans</name>
    <dbReference type="NCBI Taxonomy" id="404875"/>
    <lineage>
        <taxon>Bacteria</taxon>
        <taxon>Pseudomonadati</taxon>
        <taxon>Pseudomonadota</taxon>
        <taxon>Alphaproteobacteria</taxon>
        <taxon>Rhodobacterales</taxon>
        <taxon>Paracoccaceae</taxon>
        <taxon>Pararhodobacter</taxon>
    </lineage>
</organism>
<proteinExistence type="predicted"/>
<dbReference type="EMBL" id="QDDR01000004">
    <property type="protein sequence ID" value="PVE47737.1"/>
    <property type="molecule type" value="Genomic_DNA"/>
</dbReference>
<dbReference type="AlphaFoldDB" id="A0A2T7USP5"/>
<sequence>MRPSRPGIWLGTMLTRKLPMLERVALDNKMTRIVWAQMARGGVCQSPTVAAKVGLRSCS</sequence>
<evidence type="ECO:0000313" key="2">
    <source>
        <dbReference type="Proteomes" id="UP000244810"/>
    </source>
</evidence>
<keyword evidence="2" id="KW-1185">Reference proteome</keyword>
<comment type="caution">
    <text evidence="1">The sequence shown here is derived from an EMBL/GenBank/DDBJ whole genome shotgun (WGS) entry which is preliminary data.</text>
</comment>
<protein>
    <submittedName>
        <fullName evidence="1">Uncharacterized protein</fullName>
    </submittedName>
</protein>
<dbReference type="OrthoDB" id="8261795at2"/>
<reference evidence="1 2" key="1">
    <citation type="journal article" date="2011" name="Syst. Appl. Microbiol.">
        <title>Defluviimonas denitrificans gen. nov., sp. nov., and Pararhodobacter aggregans gen. nov., sp. nov., non-phototrophic Rhodobacteraceae from the biofilter of a marine aquaculture.</title>
        <authorList>
            <person name="Foesel B.U."/>
            <person name="Drake H.L."/>
            <person name="Schramm A."/>
        </authorList>
    </citation>
    <scope>NUCLEOTIDE SEQUENCE [LARGE SCALE GENOMIC DNA]</scope>
    <source>
        <strain evidence="1 2">D1-19</strain>
    </source>
</reference>
<name>A0A2T7USP5_9RHOB</name>